<dbReference type="InterPro" id="IPR011032">
    <property type="entry name" value="GroES-like_sf"/>
</dbReference>
<evidence type="ECO:0000259" key="4">
    <source>
        <dbReference type="SMART" id="SM00829"/>
    </source>
</evidence>
<dbReference type="InterPro" id="IPR036291">
    <property type="entry name" value="NAD(P)-bd_dom_sf"/>
</dbReference>
<accession>A0A0R1UVN2</accession>
<evidence type="ECO:0000256" key="1">
    <source>
        <dbReference type="ARBA" id="ARBA00010371"/>
    </source>
</evidence>
<gene>
    <name evidence="5" type="ORF">FD50_GL001823</name>
</gene>
<protein>
    <recommendedName>
        <fullName evidence="3">Zinc-type alcohol dehydrogenase-like protein</fullName>
    </recommendedName>
</protein>
<dbReference type="SUPFAM" id="SSF51735">
    <property type="entry name" value="NAD(P)-binding Rossmann-fold domains"/>
    <property type="match status" value="1"/>
</dbReference>
<feature type="domain" description="Enoyl reductase (ER)" evidence="4">
    <location>
        <begin position="17"/>
        <end position="339"/>
    </location>
</feature>
<dbReference type="PATRIC" id="fig|1423801.4.peg.1864"/>
<dbReference type="STRING" id="1423801.FD50_GL001823"/>
<dbReference type="PANTHER" id="PTHR44154">
    <property type="entry name" value="QUINONE OXIDOREDUCTASE"/>
    <property type="match status" value="1"/>
</dbReference>
<keyword evidence="3" id="KW-0560">Oxidoreductase</keyword>
<dbReference type="GO" id="GO:0008270">
    <property type="term" value="F:zinc ion binding"/>
    <property type="evidence" value="ECO:0007669"/>
    <property type="project" value="InterPro"/>
</dbReference>
<dbReference type="InterPro" id="IPR051603">
    <property type="entry name" value="Zinc-ADH_QOR/CCCR"/>
</dbReference>
<dbReference type="NCBIfam" id="TIGR02817">
    <property type="entry name" value="adh_fam_1"/>
    <property type="match status" value="1"/>
</dbReference>
<evidence type="ECO:0000313" key="5">
    <source>
        <dbReference type="EMBL" id="KRL97264.1"/>
    </source>
</evidence>
<reference evidence="5 6" key="1">
    <citation type="journal article" date="2015" name="Genome Announc.">
        <title>Expanding the biotechnology potential of lactobacilli through comparative genomics of 213 strains and associated genera.</title>
        <authorList>
            <person name="Sun Z."/>
            <person name="Harris H.M."/>
            <person name="McCann A."/>
            <person name="Guo C."/>
            <person name="Argimon S."/>
            <person name="Zhang W."/>
            <person name="Yang X."/>
            <person name="Jeffery I.B."/>
            <person name="Cooney J.C."/>
            <person name="Kagawa T.F."/>
            <person name="Liu W."/>
            <person name="Song Y."/>
            <person name="Salvetti E."/>
            <person name="Wrobel A."/>
            <person name="Rasinkangas P."/>
            <person name="Parkhill J."/>
            <person name="Rea M.C."/>
            <person name="O'Sullivan O."/>
            <person name="Ritari J."/>
            <person name="Douillard F.P."/>
            <person name="Paul Ross R."/>
            <person name="Yang R."/>
            <person name="Briner A.E."/>
            <person name="Felis G.E."/>
            <person name="de Vos W.M."/>
            <person name="Barrangou R."/>
            <person name="Klaenhammer T.R."/>
            <person name="Caufield P.W."/>
            <person name="Cui Y."/>
            <person name="Zhang H."/>
            <person name="O'Toole P.W."/>
        </authorList>
    </citation>
    <scope>NUCLEOTIDE SEQUENCE [LARGE SCALE GENOMIC DNA]</scope>
    <source>
        <strain evidence="5 6">DSM 16230</strain>
    </source>
</reference>
<comment type="caution">
    <text evidence="5">The sequence shown here is derived from an EMBL/GenBank/DDBJ whole genome shotgun (WGS) entry which is preliminary data.</text>
</comment>
<dbReference type="InterPro" id="IPR014182">
    <property type="entry name" value="ADH_Zn_typ-1"/>
</dbReference>
<dbReference type="Gene3D" id="3.40.50.720">
    <property type="entry name" value="NAD(P)-binding Rossmann-like Domain"/>
    <property type="match status" value="1"/>
</dbReference>
<dbReference type="Proteomes" id="UP000051166">
    <property type="component" value="Unassembled WGS sequence"/>
</dbReference>
<sequence>MKKTMKVIGFKEHLPLTAANSLQEFEVPRPQVQEHDLLVEVAAVSVNPVDVGVRRTGHGVLQKPKVLGWDAVGIVKEIGSAVTLFKPGERVFYAGSFKRPGSNSEYQVVDERIVGHAPEKLTDAQAAAVPLTSLTAWEALFEQLEIAQGPAKERTKTILIINGAGGVGSIATQLADWAGLKVIASASRRETIRWVKQHGAQQTVNHRKNLVTEVRNLGYQYVDYILGLSDLDGHWAEIAALIKPSGRIAAITENKRPLDLKKLTKKRAKFAWEWMYTKSYYQTPDMLSQHVILEKMAALLDQGIIKSTVTQELSPFNVANLKRAHELVESNHMMGKVVICKQ</sequence>
<keyword evidence="2" id="KW-0521">NADP</keyword>
<keyword evidence="3" id="KW-0862">Zinc</keyword>
<dbReference type="Gene3D" id="3.90.180.10">
    <property type="entry name" value="Medium-chain alcohol dehydrogenases, catalytic domain"/>
    <property type="match status" value="1"/>
</dbReference>
<proteinExistence type="inferred from homology"/>
<dbReference type="Pfam" id="PF00107">
    <property type="entry name" value="ADH_zinc_N"/>
    <property type="match status" value="1"/>
</dbReference>
<dbReference type="InterPro" id="IPR013149">
    <property type="entry name" value="ADH-like_C"/>
</dbReference>
<keyword evidence="6" id="KW-1185">Reference proteome</keyword>
<dbReference type="AlphaFoldDB" id="A0A0R1UVN2"/>
<dbReference type="InterPro" id="IPR020843">
    <property type="entry name" value="ER"/>
</dbReference>
<comment type="similarity">
    <text evidence="1 3">Belongs to the zinc-containing alcohol dehydrogenase family. Quinone oxidoreductase subfamily.</text>
</comment>
<name>A0A0R1UVN2_9LACO</name>
<dbReference type="SMART" id="SM00829">
    <property type="entry name" value="PKS_ER"/>
    <property type="match status" value="1"/>
</dbReference>
<dbReference type="EMBL" id="AZFQ01000053">
    <property type="protein sequence ID" value="KRL97264.1"/>
    <property type="molecule type" value="Genomic_DNA"/>
</dbReference>
<keyword evidence="3" id="KW-0479">Metal-binding</keyword>
<evidence type="ECO:0000256" key="3">
    <source>
        <dbReference type="RuleBase" id="RU364000"/>
    </source>
</evidence>
<dbReference type="PANTHER" id="PTHR44154:SF1">
    <property type="entry name" value="QUINONE OXIDOREDUCTASE"/>
    <property type="match status" value="1"/>
</dbReference>
<organism evidence="5 6">
    <name type="scientific">Liquorilactobacillus satsumensis DSM 16230 = JCM 12392</name>
    <dbReference type="NCBI Taxonomy" id="1423801"/>
    <lineage>
        <taxon>Bacteria</taxon>
        <taxon>Bacillati</taxon>
        <taxon>Bacillota</taxon>
        <taxon>Bacilli</taxon>
        <taxon>Lactobacillales</taxon>
        <taxon>Lactobacillaceae</taxon>
        <taxon>Liquorilactobacillus</taxon>
    </lineage>
</organism>
<dbReference type="SUPFAM" id="SSF50129">
    <property type="entry name" value="GroES-like"/>
    <property type="match status" value="1"/>
</dbReference>
<dbReference type="InterPro" id="IPR013154">
    <property type="entry name" value="ADH-like_N"/>
</dbReference>
<evidence type="ECO:0000313" key="6">
    <source>
        <dbReference type="Proteomes" id="UP000051166"/>
    </source>
</evidence>
<dbReference type="GO" id="GO:0016491">
    <property type="term" value="F:oxidoreductase activity"/>
    <property type="evidence" value="ECO:0007669"/>
    <property type="project" value="UniProtKB-KW"/>
</dbReference>
<dbReference type="Pfam" id="PF08240">
    <property type="entry name" value="ADH_N"/>
    <property type="match status" value="1"/>
</dbReference>
<evidence type="ECO:0000256" key="2">
    <source>
        <dbReference type="ARBA" id="ARBA00022857"/>
    </source>
</evidence>
<dbReference type="CDD" id="cd08252">
    <property type="entry name" value="AL_MDR"/>
    <property type="match status" value="1"/>
</dbReference>